<evidence type="ECO:0000256" key="1">
    <source>
        <dbReference type="ARBA" id="ARBA00005091"/>
    </source>
</evidence>
<evidence type="ECO:0000256" key="10">
    <source>
        <dbReference type="RuleBase" id="RU003657"/>
    </source>
</evidence>
<keyword evidence="6 9" id="KW-0456">Lyase</keyword>
<keyword evidence="5 9" id="KW-0368">Histidine biosynthesis</keyword>
<dbReference type="InterPro" id="IPR013785">
    <property type="entry name" value="Aldolase_TIM"/>
</dbReference>
<sequence length="252" mass="27459">MLTKRIIPCLDVKDGRVVKGVQFVSLRDAGDPVELATFYNEQGADELVFLDISATHEGRETMEDVVRQTAATLSIPFTVGGGIRTLEDMKRMLRAGADKVSLNSAALQNPEIIEEGARYFGSQCIVVAMDAKWSEQDNTWMVFTHGGRNRLDVEAVAWAKQAVALGAGELLVTSMDSDGEKKGFDLELMKAIRKEVNVPIIASGGAGNAEHFYTVLEDADADAALAASIFHYKETSVEEVKSYLKNKGVSIR</sequence>
<evidence type="ECO:0000313" key="11">
    <source>
        <dbReference type="EMBL" id="MEL5988305.1"/>
    </source>
</evidence>
<feature type="active site" evidence="9">
    <location>
        <position position="11"/>
    </location>
</feature>
<protein>
    <recommendedName>
        <fullName evidence="9">Imidazole glycerol phosphate synthase subunit HisF</fullName>
        <ecNumber evidence="9">4.3.2.10</ecNumber>
    </recommendedName>
    <alternativeName>
        <fullName evidence="9">IGP synthase cyclase subunit</fullName>
    </alternativeName>
    <alternativeName>
        <fullName evidence="9">IGP synthase subunit HisF</fullName>
    </alternativeName>
    <alternativeName>
        <fullName evidence="9">ImGP synthase subunit HisF</fullName>
        <shortName evidence="9">IGPS subunit HisF</shortName>
    </alternativeName>
</protein>
<dbReference type="InterPro" id="IPR050064">
    <property type="entry name" value="IGPS_HisA/HisF"/>
</dbReference>
<dbReference type="HAMAP" id="MF_01013">
    <property type="entry name" value="HisF"/>
    <property type="match status" value="1"/>
</dbReference>
<evidence type="ECO:0000256" key="8">
    <source>
        <dbReference type="ARBA" id="ARBA00047838"/>
    </source>
</evidence>
<dbReference type="CDD" id="cd04731">
    <property type="entry name" value="HisF"/>
    <property type="match status" value="1"/>
</dbReference>
<keyword evidence="12" id="KW-1185">Reference proteome</keyword>
<dbReference type="SUPFAM" id="SSF51366">
    <property type="entry name" value="Ribulose-phoshate binding barrel"/>
    <property type="match status" value="1"/>
</dbReference>
<comment type="subunit">
    <text evidence="3 9">Heterodimer of HisH and HisF.</text>
</comment>
<comment type="similarity">
    <text evidence="2 9 10">Belongs to the HisA/HisF family.</text>
</comment>
<dbReference type="RefSeq" id="WP_087679971.1">
    <property type="nucleotide sequence ID" value="NZ_JBBCRB010000003.1"/>
</dbReference>
<dbReference type="PANTHER" id="PTHR21235">
    <property type="entry name" value="IMIDAZOLE GLYCEROL PHOSPHATE SYNTHASE SUBUNIT HISF/H IGP SYNTHASE SUBUNIT HISF/H"/>
    <property type="match status" value="1"/>
</dbReference>
<evidence type="ECO:0000256" key="5">
    <source>
        <dbReference type="ARBA" id="ARBA00023102"/>
    </source>
</evidence>
<comment type="subcellular location">
    <subcellularLocation>
        <location evidence="9">Cytoplasm</location>
    </subcellularLocation>
</comment>
<evidence type="ECO:0000313" key="12">
    <source>
        <dbReference type="Proteomes" id="UP001398420"/>
    </source>
</evidence>
<gene>
    <name evidence="9 11" type="primary">hisF</name>
    <name evidence="11" type="ORF">AAF454_07780</name>
</gene>
<feature type="active site" evidence="9">
    <location>
        <position position="130"/>
    </location>
</feature>
<dbReference type="GO" id="GO:0016829">
    <property type="term" value="F:lyase activity"/>
    <property type="evidence" value="ECO:0007669"/>
    <property type="project" value="UniProtKB-KW"/>
</dbReference>
<reference evidence="11 12" key="1">
    <citation type="submission" date="2024-04" db="EMBL/GenBank/DDBJ databases">
        <authorList>
            <person name="Wu Y.S."/>
            <person name="Zhang L."/>
        </authorList>
    </citation>
    <scope>NUCLEOTIDE SEQUENCE [LARGE SCALE GENOMIC DNA]</scope>
    <source>
        <strain evidence="11 12">KG-01</strain>
    </source>
</reference>
<dbReference type="Pfam" id="PF00977">
    <property type="entry name" value="His_biosynth"/>
    <property type="match status" value="1"/>
</dbReference>
<dbReference type="Gene3D" id="3.20.20.70">
    <property type="entry name" value="Aldolase class I"/>
    <property type="match status" value="1"/>
</dbReference>
<dbReference type="InterPro" id="IPR011060">
    <property type="entry name" value="RibuloseP-bd_barrel"/>
</dbReference>
<dbReference type="PANTHER" id="PTHR21235:SF2">
    <property type="entry name" value="IMIDAZOLE GLYCEROL PHOSPHATE SYNTHASE HISHF"/>
    <property type="match status" value="1"/>
</dbReference>
<evidence type="ECO:0000256" key="3">
    <source>
        <dbReference type="ARBA" id="ARBA00011152"/>
    </source>
</evidence>
<accession>A0ABU9LJV8</accession>
<keyword evidence="9" id="KW-0963">Cytoplasm</keyword>
<keyword evidence="4 9" id="KW-0028">Amino-acid biosynthesis</keyword>
<evidence type="ECO:0000256" key="4">
    <source>
        <dbReference type="ARBA" id="ARBA00022605"/>
    </source>
</evidence>
<dbReference type="EC" id="4.3.2.10" evidence="9"/>
<dbReference type="InterPro" id="IPR004651">
    <property type="entry name" value="HisF"/>
</dbReference>
<dbReference type="NCBIfam" id="TIGR00735">
    <property type="entry name" value="hisF"/>
    <property type="match status" value="1"/>
</dbReference>
<comment type="caution">
    <text evidence="11">The sequence shown here is derived from an EMBL/GenBank/DDBJ whole genome shotgun (WGS) entry which is preliminary data.</text>
</comment>
<comment type="pathway">
    <text evidence="1 9">Amino-acid biosynthesis; L-histidine biosynthesis; L-histidine from 5-phospho-alpha-D-ribose 1-diphosphate: step 5/9.</text>
</comment>
<evidence type="ECO:0000256" key="7">
    <source>
        <dbReference type="ARBA" id="ARBA00025475"/>
    </source>
</evidence>
<dbReference type="EMBL" id="JBCEWA010000005">
    <property type="protein sequence ID" value="MEL5988305.1"/>
    <property type="molecule type" value="Genomic_DNA"/>
</dbReference>
<dbReference type="InterPro" id="IPR006062">
    <property type="entry name" value="His_biosynth"/>
</dbReference>
<evidence type="ECO:0000256" key="6">
    <source>
        <dbReference type="ARBA" id="ARBA00023239"/>
    </source>
</evidence>
<evidence type="ECO:0000256" key="2">
    <source>
        <dbReference type="ARBA" id="ARBA00009667"/>
    </source>
</evidence>
<proteinExistence type="inferred from homology"/>
<evidence type="ECO:0000256" key="9">
    <source>
        <dbReference type="HAMAP-Rule" id="MF_01013"/>
    </source>
</evidence>
<name>A0ABU9LJV8_9BACL</name>
<dbReference type="Proteomes" id="UP001398420">
    <property type="component" value="Unassembled WGS sequence"/>
</dbReference>
<organism evidence="11 12">
    <name type="scientific">Kurthia gibsonii</name>
    <dbReference type="NCBI Taxonomy" id="33946"/>
    <lineage>
        <taxon>Bacteria</taxon>
        <taxon>Bacillati</taxon>
        <taxon>Bacillota</taxon>
        <taxon>Bacilli</taxon>
        <taxon>Bacillales</taxon>
        <taxon>Caryophanaceae</taxon>
        <taxon>Kurthia</taxon>
    </lineage>
</organism>
<comment type="catalytic activity">
    <reaction evidence="8 9">
        <text>5-[(5-phospho-1-deoxy-D-ribulos-1-ylimino)methylamino]-1-(5-phospho-beta-D-ribosyl)imidazole-4-carboxamide + L-glutamine = D-erythro-1-(imidazol-4-yl)glycerol 3-phosphate + 5-amino-1-(5-phospho-beta-D-ribosyl)imidazole-4-carboxamide + L-glutamate + H(+)</text>
        <dbReference type="Rhea" id="RHEA:24793"/>
        <dbReference type="ChEBI" id="CHEBI:15378"/>
        <dbReference type="ChEBI" id="CHEBI:29985"/>
        <dbReference type="ChEBI" id="CHEBI:58278"/>
        <dbReference type="ChEBI" id="CHEBI:58359"/>
        <dbReference type="ChEBI" id="CHEBI:58475"/>
        <dbReference type="ChEBI" id="CHEBI:58525"/>
        <dbReference type="EC" id="4.3.2.10"/>
    </reaction>
</comment>
<comment type="function">
    <text evidence="7 9">IGPS catalyzes the conversion of PRFAR and glutamine to IGP, AICAR and glutamate. The HisF subunit catalyzes the cyclization activity that produces IGP and AICAR from PRFAR using the ammonia provided by the HisH subunit.</text>
</comment>